<keyword evidence="3" id="KW-0597">Phosphoprotein</keyword>
<evidence type="ECO:0000256" key="7">
    <source>
        <dbReference type="ARBA" id="ARBA00022840"/>
    </source>
</evidence>
<sequence length="398" mass="42722">MNPLDLALALALLLLQLAIQPWSLFIQMYPLSEISIGVAVLSLTLQFGALLLRRTFPELAIILICAALIANHLAPYGVASDLDHLVTALVFYGVGAYGQRCAQYEAGVALLVIIASLAIYWRGFIQSDPAPFLADVVLVCVLSAIAYFLGALRARGFVRLRQLDAEAEAALAQAEQREQIATLAERQRIAREMHDVVAHTLSIVIAQADGGRYAAKKDPQAAVNSLRTISEMSRSALADIRAIIGILRDGEETAPLTPLLEDGQIEKIVKSVEESGREVVFTTHGAPPVLPMGASGALVKICQESVTNILKHGAPDAKITIALKYVPGEIALTVENDGGSAGHGHARPKDMRDHRDAIDRGHGIIGMRERAEAFGGQVDVGPHGDGWRVCARIPVPKR</sequence>
<dbReference type="InterPro" id="IPR003594">
    <property type="entry name" value="HATPase_dom"/>
</dbReference>
<feature type="region of interest" description="Disordered" evidence="9">
    <location>
        <begin position="336"/>
        <end position="355"/>
    </location>
</feature>
<dbReference type="PANTHER" id="PTHR24421:SF10">
    <property type="entry name" value="NITRATE_NITRITE SENSOR PROTEIN NARQ"/>
    <property type="match status" value="1"/>
</dbReference>
<gene>
    <name evidence="13" type="ORF">HMPREF9233_00330</name>
</gene>
<dbReference type="AlphaFoldDB" id="K9EFW7"/>
<name>K9EFW7_9ACTO</name>
<dbReference type="SUPFAM" id="SSF55874">
    <property type="entry name" value="ATPase domain of HSP90 chaperone/DNA topoisomerase II/histidine kinase"/>
    <property type="match status" value="1"/>
</dbReference>
<dbReference type="STRING" id="202789.GCA_001457435_01808"/>
<keyword evidence="7" id="KW-0067">ATP-binding</keyword>
<reference evidence="13 14" key="1">
    <citation type="submission" date="2012-09" db="EMBL/GenBank/DDBJ databases">
        <title>The Genome Sequence of Actinobaculum massiliae ACS-171-V-COL2.</title>
        <authorList>
            <consortium name="The Broad Institute Genome Sequencing Platform"/>
            <person name="Earl A."/>
            <person name="Ward D."/>
            <person name="Feldgarden M."/>
            <person name="Gevers D."/>
            <person name="Saerens B."/>
            <person name="Vaneechoutte M."/>
            <person name="Walker B."/>
            <person name="Young S.K."/>
            <person name="Zeng Q."/>
            <person name="Gargeya S."/>
            <person name="Fitzgerald M."/>
            <person name="Haas B."/>
            <person name="Abouelleil A."/>
            <person name="Alvarado L."/>
            <person name="Arachchi H.M."/>
            <person name="Berlin A."/>
            <person name="Chapman S.B."/>
            <person name="Goldberg J."/>
            <person name="Griggs A."/>
            <person name="Gujja S."/>
            <person name="Hansen M."/>
            <person name="Howarth C."/>
            <person name="Imamovic A."/>
            <person name="Larimer J."/>
            <person name="McCowen C."/>
            <person name="Montmayeur A."/>
            <person name="Murphy C."/>
            <person name="Neiman D."/>
            <person name="Pearson M."/>
            <person name="Priest M."/>
            <person name="Roberts A."/>
            <person name="Saif S."/>
            <person name="Shea T."/>
            <person name="Sisk P."/>
            <person name="Sykes S."/>
            <person name="Wortman J."/>
            <person name="Nusbaum C."/>
            <person name="Birren B."/>
        </authorList>
    </citation>
    <scope>NUCLEOTIDE SEQUENCE [LARGE SCALE GENOMIC DNA]</scope>
    <source>
        <strain evidence="14">ACS-171-V-Col2</strain>
    </source>
</reference>
<dbReference type="Gene3D" id="1.20.5.1930">
    <property type="match status" value="1"/>
</dbReference>
<feature type="transmembrane region" description="Helical" evidence="10">
    <location>
        <begin position="106"/>
        <end position="124"/>
    </location>
</feature>
<dbReference type="EC" id="2.7.13.3" evidence="2"/>
<evidence type="ECO:0000259" key="11">
    <source>
        <dbReference type="Pfam" id="PF02518"/>
    </source>
</evidence>
<feature type="transmembrane region" description="Helical" evidence="10">
    <location>
        <begin position="34"/>
        <end position="52"/>
    </location>
</feature>
<evidence type="ECO:0000259" key="12">
    <source>
        <dbReference type="Pfam" id="PF07730"/>
    </source>
</evidence>
<dbReference type="Proteomes" id="UP000009888">
    <property type="component" value="Unassembled WGS sequence"/>
</dbReference>
<evidence type="ECO:0000256" key="3">
    <source>
        <dbReference type="ARBA" id="ARBA00022553"/>
    </source>
</evidence>
<proteinExistence type="predicted"/>
<dbReference type="EMBL" id="AGWL01000002">
    <property type="protein sequence ID" value="EKU95543.1"/>
    <property type="molecule type" value="Genomic_DNA"/>
</dbReference>
<dbReference type="HOGENOM" id="CLU_000445_20_1_11"/>
<keyword evidence="5" id="KW-0547">Nucleotide-binding</keyword>
<keyword evidence="10" id="KW-1133">Transmembrane helix</keyword>
<protein>
    <recommendedName>
        <fullName evidence="2">histidine kinase</fullName>
        <ecNumber evidence="2">2.7.13.3</ecNumber>
    </recommendedName>
</protein>
<dbReference type="Pfam" id="PF02518">
    <property type="entry name" value="HATPase_c"/>
    <property type="match status" value="1"/>
</dbReference>
<dbReference type="InterPro" id="IPR011712">
    <property type="entry name" value="Sig_transdc_His_kin_sub3_dim/P"/>
</dbReference>
<evidence type="ECO:0000256" key="8">
    <source>
        <dbReference type="ARBA" id="ARBA00023012"/>
    </source>
</evidence>
<keyword evidence="4" id="KW-0808">Transferase</keyword>
<dbReference type="GO" id="GO:0046983">
    <property type="term" value="F:protein dimerization activity"/>
    <property type="evidence" value="ECO:0007669"/>
    <property type="project" value="InterPro"/>
</dbReference>
<keyword evidence="10" id="KW-0472">Membrane</keyword>
<dbReference type="eggNOG" id="COG4585">
    <property type="taxonomic scope" value="Bacteria"/>
</dbReference>
<feature type="transmembrane region" description="Helical" evidence="10">
    <location>
        <begin position="82"/>
        <end position="99"/>
    </location>
</feature>
<dbReference type="GO" id="GO:0005524">
    <property type="term" value="F:ATP binding"/>
    <property type="evidence" value="ECO:0007669"/>
    <property type="project" value="UniProtKB-KW"/>
</dbReference>
<dbReference type="PATRIC" id="fig|883066.3.peg.343"/>
<evidence type="ECO:0000256" key="1">
    <source>
        <dbReference type="ARBA" id="ARBA00000085"/>
    </source>
</evidence>
<keyword evidence="10" id="KW-0812">Transmembrane</keyword>
<evidence type="ECO:0000256" key="10">
    <source>
        <dbReference type="SAM" id="Phobius"/>
    </source>
</evidence>
<keyword evidence="14" id="KW-1185">Reference proteome</keyword>
<feature type="domain" description="Histidine kinase/HSP90-like ATPase" evidence="11">
    <location>
        <begin position="297"/>
        <end position="396"/>
    </location>
</feature>
<evidence type="ECO:0000256" key="9">
    <source>
        <dbReference type="SAM" id="MobiDB-lite"/>
    </source>
</evidence>
<evidence type="ECO:0000256" key="5">
    <source>
        <dbReference type="ARBA" id="ARBA00022741"/>
    </source>
</evidence>
<dbReference type="GO" id="GO:0000155">
    <property type="term" value="F:phosphorelay sensor kinase activity"/>
    <property type="evidence" value="ECO:0007669"/>
    <property type="project" value="InterPro"/>
</dbReference>
<keyword evidence="8" id="KW-0902">Two-component regulatory system</keyword>
<evidence type="ECO:0000256" key="6">
    <source>
        <dbReference type="ARBA" id="ARBA00022777"/>
    </source>
</evidence>
<dbReference type="PANTHER" id="PTHR24421">
    <property type="entry name" value="NITRATE/NITRITE SENSOR PROTEIN NARX-RELATED"/>
    <property type="match status" value="1"/>
</dbReference>
<keyword evidence="6" id="KW-0418">Kinase</keyword>
<dbReference type="Pfam" id="PF07730">
    <property type="entry name" value="HisKA_3"/>
    <property type="match status" value="1"/>
</dbReference>
<feature type="transmembrane region" description="Helical" evidence="10">
    <location>
        <begin position="130"/>
        <end position="152"/>
    </location>
</feature>
<dbReference type="InterPro" id="IPR036890">
    <property type="entry name" value="HATPase_C_sf"/>
</dbReference>
<organism evidence="13 14">
    <name type="scientific">Actinobaculum massiliense ACS-171-V-Col2</name>
    <dbReference type="NCBI Taxonomy" id="883066"/>
    <lineage>
        <taxon>Bacteria</taxon>
        <taxon>Bacillati</taxon>
        <taxon>Actinomycetota</taxon>
        <taxon>Actinomycetes</taxon>
        <taxon>Actinomycetales</taxon>
        <taxon>Actinomycetaceae</taxon>
        <taxon>Actinobaculum</taxon>
    </lineage>
</organism>
<accession>K9EFW7</accession>
<dbReference type="CDD" id="cd16917">
    <property type="entry name" value="HATPase_UhpB-NarQ-NarX-like"/>
    <property type="match status" value="1"/>
</dbReference>
<comment type="catalytic activity">
    <reaction evidence="1">
        <text>ATP + protein L-histidine = ADP + protein N-phospho-L-histidine.</text>
        <dbReference type="EC" id="2.7.13.3"/>
    </reaction>
</comment>
<dbReference type="GO" id="GO:0016020">
    <property type="term" value="C:membrane"/>
    <property type="evidence" value="ECO:0007669"/>
    <property type="project" value="InterPro"/>
</dbReference>
<dbReference type="Gene3D" id="3.30.565.10">
    <property type="entry name" value="Histidine kinase-like ATPase, C-terminal domain"/>
    <property type="match status" value="1"/>
</dbReference>
<evidence type="ECO:0000256" key="4">
    <source>
        <dbReference type="ARBA" id="ARBA00022679"/>
    </source>
</evidence>
<evidence type="ECO:0000256" key="2">
    <source>
        <dbReference type="ARBA" id="ARBA00012438"/>
    </source>
</evidence>
<evidence type="ECO:0000313" key="14">
    <source>
        <dbReference type="Proteomes" id="UP000009888"/>
    </source>
</evidence>
<feature type="domain" description="Signal transduction histidine kinase subgroup 3 dimerisation and phosphoacceptor" evidence="12">
    <location>
        <begin position="185"/>
        <end position="251"/>
    </location>
</feature>
<comment type="caution">
    <text evidence="13">The sequence shown here is derived from an EMBL/GenBank/DDBJ whole genome shotgun (WGS) entry which is preliminary data.</text>
</comment>
<feature type="transmembrane region" description="Helical" evidence="10">
    <location>
        <begin position="59"/>
        <end position="76"/>
    </location>
</feature>
<evidence type="ECO:0000313" key="13">
    <source>
        <dbReference type="EMBL" id="EKU95543.1"/>
    </source>
</evidence>
<dbReference type="InterPro" id="IPR050482">
    <property type="entry name" value="Sensor_HK_TwoCompSys"/>
</dbReference>